<gene>
    <name evidence="1" type="ORF">GCM10011369_35540</name>
</gene>
<comment type="caution">
    <text evidence="1">The sequence shown here is derived from an EMBL/GenBank/DDBJ whole genome shotgun (WGS) entry which is preliminary data.</text>
</comment>
<dbReference type="SUPFAM" id="SSF52540">
    <property type="entry name" value="P-loop containing nucleoside triphosphate hydrolases"/>
    <property type="match status" value="1"/>
</dbReference>
<name>A0A8J2UAS1_9GAMM</name>
<evidence type="ECO:0000313" key="2">
    <source>
        <dbReference type="Proteomes" id="UP000619743"/>
    </source>
</evidence>
<proteinExistence type="predicted"/>
<evidence type="ECO:0008006" key="3">
    <source>
        <dbReference type="Google" id="ProtNLM"/>
    </source>
</evidence>
<sequence length="336" mass="38662">MTEQKYSQLEHVITQLSSLLSPVQMQQQVHHEQANWPTILIVGAPRSGTTLMLQWLSSLGLFAYPSNVMNRFAYAPHIGALIQRMLFEHQFDPSGEFDDLKSSVNFESLLGKSQGALATSEFQHFFRQYINHYMPAHLSDKEVNEVDWQGICQGLFSIQDVFQKPFVTKAMMAQFNLAPLCRVLKRVVIIHCQREPLCNMQSILLAREQYYGNREQWWSVKPAQYQQLLTMDCYHQVAGQVFYSNDSIAQQLTHHSHALHIDYDQFCQNPAGFYQQLRQTLANLDYEIPADYTGVSQFKPNNRQALTKPEVSQLLDAYQFHCQANLCSTTVDSQAL</sequence>
<dbReference type="Gene3D" id="3.40.50.300">
    <property type="entry name" value="P-loop containing nucleotide triphosphate hydrolases"/>
    <property type="match status" value="1"/>
</dbReference>
<dbReference type="AlphaFoldDB" id="A0A8J2UAS1"/>
<evidence type="ECO:0000313" key="1">
    <source>
        <dbReference type="EMBL" id="GGA90289.1"/>
    </source>
</evidence>
<protein>
    <recommendedName>
        <fullName evidence="3">Sulfotransferase</fullName>
    </recommendedName>
</protein>
<accession>A0A8J2UAS1</accession>
<keyword evidence="2" id="KW-1185">Reference proteome</keyword>
<reference evidence="2" key="1">
    <citation type="journal article" date="2019" name="Int. J. Syst. Evol. Microbiol.">
        <title>The Global Catalogue of Microorganisms (GCM) 10K type strain sequencing project: providing services to taxonomists for standard genome sequencing and annotation.</title>
        <authorList>
            <consortium name="The Broad Institute Genomics Platform"/>
            <consortium name="The Broad Institute Genome Sequencing Center for Infectious Disease"/>
            <person name="Wu L."/>
            <person name="Ma J."/>
        </authorList>
    </citation>
    <scope>NUCLEOTIDE SEQUENCE [LARGE SCALE GENOMIC DNA]</scope>
    <source>
        <strain evidence="2">CGMCC 1.10130</strain>
    </source>
</reference>
<dbReference type="InterPro" id="IPR027417">
    <property type="entry name" value="P-loop_NTPase"/>
</dbReference>
<organism evidence="1 2">
    <name type="scientific">Neiella marina</name>
    <dbReference type="NCBI Taxonomy" id="508461"/>
    <lineage>
        <taxon>Bacteria</taxon>
        <taxon>Pseudomonadati</taxon>
        <taxon>Pseudomonadota</taxon>
        <taxon>Gammaproteobacteria</taxon>
        <taxon>Alteromonadales</taxon>
        <taxon>Echinimonadaceae</taxon>
        <taxon>Neiella</taxon>
    </lineage>
</organism>
<dbReference type="Proteomes" id="UP000619743">
    <property type="component" value="Unassembled WGS sequence"/>
</dbReference>
<dbReference type="Pfam" id="PF13469">
    <property type="entry name" value="Sulfotransfer_3"/>
    <property type="match status" value="1"/>
</dbReference>
<dbReference type="EMBL" id="BMDX01000031">
    <property type="protein sequence ID" value="GGA90289.1"/>
    <property type="molecule type" value="Genomic_DNA"/>
</dbReference>